<name>A0ABR2JD85_9PEZI</name>
<protein>
    <submittedName>
        <fullName evidence="4">Nmralike family protein</fullName>
    </submittedName>
</protein>
<accession>A0ABR2JD85</accession>
<comment type="caution">
    <text evidence="4">The sequence shown here is derived from an EMBL/GenBank/DDBJ whole genome shotgun (WGS) entry which is preliminary data.</text>
</comment>
<gene>
    <name evidence="4" type="ORF">PGQ11_005726</name>
</gene>
<proteinExistence type="inferred from homology"/>
<reference evidence="4 5" key="1">
    <citation type="journal article" date="2024" name="IMA Fungus">
        <title>Apiospora arundinis, a panoply of carbohydrate-active enzymes and secondary metabolites.</title>
        <authorList>
            <person name="Sorensen T."/>
            <person name="Petersen C."/>
            <person name="Muurmann A.T."/>
            <person name="Christiansen J.V."/>
            <person name="Brundto M.L."/>
            <person name="Overgaard C.K."/>
            <person name="Boysen A.T."/>
            <person name="Wollenberg R.D."/>
            <person name="Larsen T.O."/>
            <person name="Sorensen J.L."/>
            <person name="Nielsen K.L."/>
            <person name="Sondergaard T.E."/>
        </authorList>
    </citation>
    <scope>NUCLEOTIDE SEQUENCE [LARGE SCALE GENOMIC DNA]</scope>
    <source>
        <strain evidence="4 5">AAU 773</strain>
    </source>
</reference>
<dbReference type="InterPro" id="IPR036291">
    <property type="entry name" value="NAD(P)-bd_dom_sf"/>
</dbReference>
<dbReference type="EMBL" id="JAPCWZ010000003">
    <property type="protein sequence ID" value="KAK8875212.1"/>
    <property type="molecule type" value="Genomic_DNA"/>
</dbReference>
<dbReference type="PANTHER" id="PTHR42748:SF31">
    <property type="entry name" value="NMRA-LIKE DOMAIN-CONTAINING PROTEIN-RELATED"/>
    <property type="match status" value="1"/>
</dbReference>
<evidence type="ECO:0000256" key="2">
    <source>
        <dbReference type="ARBA" id="ARBA00022857"/>
    </source>
</evidence>
<dbReference type="PANTHER" id="PTHR42748">
    <property type="entry name" value="NITROGEN METABOLITE REPRESSION PROTEIN NMRA FAMILY MEMBER"/>
    <property type="match status" value="1"/>
</dbReference>
<evidence type="ECO:0000259" key="3">
    <source>
        <dbReference type="Pfam" id="PF05368"/>
    </source>
</evidence>
<dbReference type="Gene3D" id="3.40.50.720">
    <property type="entry name" value="NAD(P)-binding Rossmann-like Domain"/>
    <property type="match status" value="1"/>
</dbReference>
<dbReference type="Proteomes" id="UP001390339">
    <property type="component" value="Unassembled WGS sequence"/>
</dbReference>
<evidence type="ECO:0000313" key="4">
    <source>
        <dbReference type="EMBL" id="KAK8875212.1"/>
    </source>
</evidence>
<keyword evidence="5" id="KW-1185">Reference proteome</keyword>
<dbReference type="InterPro" id="IPR051164">
    <property type="entry name" value="NmrA-like_oxidored"/>
</dbReference>
<evidence type="ECO:0000313" key="5">
    <source>
        <dbReference type="Proteomes" id="UP001390339"/>
    </source>
</evidence>
<dbReference type="SUPFAM" id="SSF51735">
    <property type="entry name" value="NAD(P)-binding Rossmann-fold domains"/>
    <property type="match status" value="1"/>
</dbReference>
<feature type="domain" description="NmrA-like" evidence="3">
    <location>
        <begin position="3"/>
        <end position="252"/>
    </location>
</feature>
<keyword evidence="2" id="KW-0521">NADP</keyword>
<dbReference type="Pfam" id="PF05368">
    <property type="entry name" value="NmrA"/>
    <property type="match status" value="1"/>
</dbReference>
<evidence type="ECO:0000256" key="1">
    <source>
        <dbReference type="ARBA" id="ARBA00006328"/>
    </source>
</evidence>
<comment type="similarity">
    <text evidence="1">Belongs to the NmrA-type oxidoreductase family.</text>
</comment>
<dbReference type="InterPro" id="IPR008030">
    <property type="entry name" value="NmrA-like"/>
</dbReference>
<sequence length="322" mass="34910">MAPTILVVGATGNTGRSTVATLSKFLKEAGSSSPFAGHRILALTRSAQGAAAQHLTTLPGVEVVELDWTDVSEDWLREQGVVRAFVASAVDPAQFSRESQFLGEALRAGVEYVVRISTTEGNVRPDSSVYYARTHWAIEAMLSTPAFAPLKWTSLQPNLFSSLAFYTAGEFVKKYRETGGEQEGPLRLIADADAPVGIIDADDIGLIAATLLVREDVSTYNQGRYVVNGPEDITGRQMAEMVEKQIGAPVKEVVYRDMSYLAYMAAAADKKYKSLIMTLQHAMKGLWRGEASASTTSKEILEIAAPQTTPAVSWEKVLKSLE</sequence>
<organism evidence="4 5">
    <name type="scientific">Apiospora arundinis</name>
    <dbReference type="NCBI Taxonomy" id="335852"/>
    <lineage>
        <taxon>Eukaryota</taxon>
        <taxon>Fungi</taxon>
        <taxon>Dikarya</taxon>
        <taxon>Ascomycota</taxon>
        <taxon>Pezizomycotina</taxon>
        <taxon>Sordariomycetes</taxon>
        <taxon>Xylariomycetidae</taxon>
        <taxon>Amphisphaeriales</taxon>
        <taxon>Apiosporaceae</taxon>
        <taxon>Apiospora</taxon>
    </lineage>
</organism>